<dbReference type="PANTHER" id="PTHR43692:SF1">
    <property type="entry name" value="UDP-N-ACETYLMURAMOYLALANINE--D-GLUTAMATE LIGASE"/>
    <property type="match status" value="1"/>
</dbReference>
<dbReference type="Gene3D" id="3.40.1190.10">
    <property type="entry name" value="Mur-like, catalytic domain"/>
    <property type="match status" value="1"/>
</dbReference>
<dbReference type="SUPFAM" id="SSF53244">
    <property type="entry name" value="MurD-like peptide ligases, peptide-binding domain"/>
    <property type="match status" value="1"/>
</dbReference>
<keyword evidence="9" id="KW-1185">Reference proteome</keyword>
<name>A0A1T4PQ06_9SPIR</name>
<dbReference type="InterPro" id="IPR036615">
    <property type="entry name" value="Mur_ligase_C_dom_sf"/>
</dbReference>
<organism evidence="8 9">
    <name type="scientific">Treponema berlinense</name>
    <dbReference type="NCBI Taxonomy" id="225004"/>
    <lineage>
        <taxon>Bacteria</taxon>
        <taxon>Pseudomonadati</taxon>
        <taxon>Spirochaetota</taxon>
        <taxon>Spirochaetia</taxon>
        <taxon>Spirochaetales</taxon>
        <taxon>Treponemataceae</taxon>
        <taxon>Treponema</taxon>
    </lineage>
</organism>
<evidence type="ECO:0000256" key="4">
    <source>
        <dbReference type="ARBA" id="ARBA00022598"/>
    </source>
</evidence>
<accession>A0A1T4PQ06</accession>
<comment type="subcellular location">
    <subcellularLocation>
        <location evidence="1">Cytoplasm</location>
    </subcellularLocation>
</comment>
<dbReference type="SUPFAM" id="SSF51984">
    <property type="entry name" value="MurCD N-terminal domain"/>
    <property type="match status" value="1"/>
</dbReference>
<evidence type="ECO:0000259" key="7">
    <source>
        <dbReference type="Pfam" id="PF08245"/>
    </source>
</evidence>
<dbReference type="NCBIfam" id="TIGR01087">
    <property type="entry name" value="murD"/>
    <property type="match status" value="1"/>
</dbReference>
<dbReference type="STRING" id="225004.SAMN02745152_01663"/>
<reference evidence="8 9" key="1">
    <citation type="submission" date="2017-02" db="EMBL/GenBank/DDBJ databases">
        <authorList>
            <person name="Peterson S.W."/>
        </authorList>
    </citation>
    <scope>NUCLEOTIDE SEQUENCE [LARGE SCALE GENOMIC DNA]</scope>
    <source>
        <strain evidence="8 9">ATCC BAA-909</strain>
    </source>
</reference>
<dbReference type="GO" id="GO:0008764">
    <property type="term" value="F:UDP-N-acetylmuramoylalanine-D-glutamate ligase activity"/>
    <property type="evidence" value="ECO:0007669"/>
    <property type="project" value="InterPro"/>
</dbReference>
<dbReference type="GeneID" id="303367894"/>
<proteinExistence type="predicted"/>
<dbReference type="OrthoDB" id="9809796at2"/>
<comment type="pathway">
    <text evidence="2">Cell wall biogenesis; peptidoglycan biosynthesis.</text>
</comment>
<dbReference type="PANTHER" id="PTHR43692">
    <property type="entry name" value="UDP-N-ACETYLMURAMOYLALANINE--D-GLUTAMATE LIGASE"/>
    <property type="match status" value="1"/>
</dbReference>
<sequence>MADLNEPLPPVPKIYPEGCFFDKIEDIAGKHVVVMGLGLNGGGEASVRFLLKHGAYVLVTDMKTAEQLAPTIKSISEDRDLDKSRLTYRLGEHKIEDFENADCVIKNPGVKYDGNKFLAAAKAIETDISLFLHFTKAPIIAVTGSKGKSSTVSAIYYGLREAGFEAFLGGNITVSPLTFLEKTSGTTPVVLELSSWQLADLHGRKALKPHIAIITKIIPDHQNFYHSMLAYVADKKLIYADQTKNDFTILDFDDDAACDGGTLIDNWGNIFAKETKAQVLRYSKSKLPEGVFGVWQDKNGNGICRLPEKLLSRYAQGHGKTTDTILKELVVPGKHMRLNVLNAALVLELMGVAPEQTVEILGKWHGIEHRLEFFHSYTVKYKSGNSCVFKFYNDSAATVPEAAAEATQAFGKPVVFLTGGTDKGLDLSPVADAISKNTAFKPSSIYMLEGSASDKMICDFNRANISFNGPFKNLDEMLRSLKNDILSKNCSGEKVVVFSPGSTSFGMFTNEFDRGNQFKEKVREIFI</sequence>
<dbReference type="Gene3D" id="3.90.190.20">
    <property type="entry name" value="Mur ligase, C-terminal domain"/>
    <property type="match status" value="1"/>
</dbReference>
<dbReference type="Pfam" id="PF08245">
    <property type="entry name" value="Mur_ligase_M"/>
    <property type="match status" value="1"/>
</dbReference>
<dbReference type="SUPFAM" id="SSF53623">
    <property type="entry name" value="MurD-like peptide ligases, catalytic domain"/>
    <property type="match status" value="1"/>
</dbReference>
<protein>
    <submittedName>
        <fullName evidence="8">UDP-N-acetylmuramoylalanine--D-glutamate ligase</fullName>
    </submittedName>
</protein>
<keyword evidence="3" id="KW-0963">Cytoplasm</keyword>
<evidence type="ECO:0000313" key="9">
    <source>
        <dbReference type="Proteomes" id="UP000190395"/>
    </source>
</evidence>
<dbReference type="InterPro" id="IPR036565">
    <property type="entry name" value="Mur-like_cat_sf"/>
</dbReference>
<dbReference type="GO" id="GO:0005737">
    <property type="term" value="C:cytoplasm"/>
    <property type="evidence" value="ECO:0007669"/>
    <property type="project" value="UniProtKB-SubCell"/>
</dbReference>
<gene>
    <name evidence="8" type="ORF">SAMN02745152_01663</name>
</gene>
<evidence type="ECO:0000256" key="3">
    <source>
        <dbReference type="ARBA" id="ARBA00022490"/>
    </source>
</evidence>
<dbReference type="GO" id="GO:0005524">
    <property type="term" value="F:ATP binding"/>
    <property type="evidence" value="ECO:0007669"/>
    <property type="project" value="UniProtKB-KW"/>
</dbReference>
<evidence type="ECO:0000256" key="2">
    <source>
        <dbReference type="ARBA" id="ARBA00004752"/>
    </source>
</evidence>
<dbReference type="InterPro" id="IPR005762">
    <property type="entry name" value="MurD"/>
</dbReference>
<keyword evidence="4 8" id="KW-0436">Ligase</keyword>
<dbReference type="Gene3D" id="3.40.50.720">
    <property type="entry name" value="NAD(P)-binding Rossmann-like Domain"/>
    <property type="match status" value="1"/>
</dbReference>
<evidence type="ECO:0000256" key="1">
    <source>
        <dbReference type="ARBA" id="ARBA00004496"/>
    </source>
</evidence>
<dbReference type="EMBL" id="FUXC01000010">
    <property type="protein sequence ID" value="SJZ93603.1"/>
    <property type="molecule type" value="Genomic_DNA"/>
</dbReference>
<dbReference type="GO" id="GO:0009252">
    <property type="term" value="P:peptidoglycan biosynthetic process"/>
    <property type="evidence" value="ECO:0007669"/>
    <property type="project" value="UniProtKB-UniPathway"/>
</dbReference>
<dbReference type="AlphaFoldDB" id="A0A1T4PQ06"/>
<dbReference type="RefSeq" id="WP_078931399.1">
    <property type="nucleotide sequence ID" value="NZ_FUXC01000010.1"/>
</dbReference>
<feature type="domain" description="Mur ligase central" evidence="7">
    <location>
        <begin position="142"/>
        <end position="257"/>
    </location>
</feature>
<keyword evidence="6" id="KW-0067">ATP-binding</keyword>
<evidence type="ECO:0000256" key="6">
    <source>
        <dbReference type="ARBA" id="ARBA00022840"/>
    </source>
</evidence>
<dbReference type="Proteomes" id="UP000190395">
    <property type="component" value="Unassembled WGS sequence"/>
</dbReference>
<evidence type="ECO:0000313" key="8">
    <source>
        <dbReference type="EMBL" id="SJZ93603.1"/>
    </source>
</evidence>
<keyword evidence="5" id="KW-0547">Nucleotide-binding</keyword>
<dbReference type="Pfam" id="PF21799">
    <property type="entry name" value="MurD-like_N"/>
    <property type="match status" value="1"/>
</dbReference>
<dbReference type="InterPro" id="IPR013221">
    <property type="entry name" value="Mur_ligase_cen"/>
</dbReference>
<dbReference type="GO" id="GO:0008360">
    <property type="term" value="P:regulation of cell shape"/>
    <property type="evidence" value="ECO:0007669"/>
    <property type="project" value="InterPro"/>
</dbReference>
<evidence type="ECO:0000256" key="5">
    <source>
        <dbReference type="ARBA" id="ARBA00022741"/>
    </source>
</evidence>
<dbReference type="GO" id="GO:0051301">
    <property type="term" value="P:cell division"/>
    <property type="evidence" value="ECO:0007669"/>
    <property type="project" value="InterPro"/>
</dbReference>
<dbReference type="UniPathway" id="UPA00219"/>